<comment type="cofactor">
    <cofactor evidence="3">
        <name>Zn(2+)</name>
        <dbReference type="ChEBI" id="CHEBI:29105"/>
    </cofactor>
    <text evidence="3">Binds 1 zinc ion.</text>
</comment>
<name>A0A8I1MVU8_THIA3</name>
<dbReference type="PANTHER" id="PTHR36150:SF1">
    <property type="entry name" value="DNA GYRASE INHIBITOR YACG"/>
    <property type="match status" value="1"/>
</dbReference>
<evidence type="ECO:0000256" key="3">
    <source>
        <dbReference type="HAMAP-Rule" id="MF_00649"/>
    </source>
</evidence>
<evidence type="ECO:0000256" key="1">
    <source>
        <dbReference type="ARBA" id="ARBA00022723"/>
    </source>
</evidence>
<reference evidence="4" key="1">
    <citation type="submission" date="2021-02" db="EMBL/GenBank/DDBJ databases">
        <title>Thiocyanate and organic carbon inputs drive convergent selection for specific autotrophic Afipia and Thiobacillus strains within complex microbiomes.</title>
        <authorList>
            <person name="Huddy R.J."/>
            <person name="Sachdeva R."/>
            <person name="Kadzinga F."/>
            <person name="Kantor R.S."/>
            <person name="Harrison S.T.L."/>
            <person name="Banfield J.F."/>
        </authorList>
    </citation>
    <scope>NUCLEOTIDE SEQUENCE</scope>
    <source>
        <strain evidence="4">SCN18_13_7_16_R3_B_64_19</strain>
    </source>
</reference>
<sequence>MDSDSSPTSRPKVRCPQCGTPTVYSLSNPWRPFCSERCKSIDFGAWASESYRVPTKPDAADIDALEQELERSNLQNRGQPH</sequence>
<dbReference type="Proteomes" id="UP000664800">
    <property type="component" value="Unassembled WGS sequence"/>
</dbReference>
<protein>
    <recommendedName>
        <fullName evidence="3">DNA gyrase inhibitor YacG</fullName>
    </recommendedName>
</protein>
<dbReference type="HAMAP" id="MF_00649">
    <property type="entry name" value="DNA_gyrase_inhibitor_YacG"/>
    <property type="match status" value="1"/>
</dbReference>
<dbReference type="PANTHER" id="PTHR36150">
    <property type="entry name" value="DNA GYRASE INHIBITOR YACG"/>
    <property type="match status" value="1"/>
</dbReference>
<evidence type="ECO:0000256" key="2">
    <source>
        <dbReference type="ARBA" id="ARBA00022833"/>
    </source>
</evidence>
<comment type="caution">
    <text evidence="4">The sequence shown here is derived from an EMBL/GenBank/DDBJ whole genome shotgun (WGS) entry which is preliminary data.</text>
</comment>
<dbReference type="GO" id="GO:0006355">
    <property type="term" value="P:regulation of DNA-templated transcription"/>
    <property type="evidence" value="ECO:0007669"/>
    <property type="project" value="InterPro"/>
</dbReference>
<dbReference type="SUPFAM" id="SSF57716">
    <property type="entry name" value="Glucocorticoid receptor-like (DNA-binding domain)"/>
    <property type="match status" value="1"/>
</dbReference>
<feature type="binding site" evidence="3">
    <location>
        <position position="34"/>
    </location>
    <ligand>
        <name>Zn(2+)</name>
        <dbReference type="ChEBI" id="CHEBI:29105"/>
    </ligand>
</feature>
<evidence type="ECO:0000313" key="4">
    <source>
        <dbReference type="EMBL" id="MBN8743815.1"/>
    </source>
</evidence>
<gene>
    <name evidence="3" type="primary">yacG</name>
    <name evidence="4" type="ORF">J0I24_05855</name>
</gene>
<accession>A0A8I1MVU8</accession>
<dbReference type="GO" id="GO:0008657">
    <property type="term" value="F:DNA topoisomerase type II (double strand cut, ATP-hydrolyzing) inhibitor activity"/>
    <property type="evidence" value="ECO:0007669"/>
    <property type="project" value="UniProtKB-UniRule"/>
</dbReference>
<dbReference type="InterPro" id="IPR013088">
    <property type="entry name" value="Znf_NHR/GATA"/>
</dbReference>
<comment type="function">
    <text evidence="3">Inhibits all the catalytic activities of DNA gyrase by preventing its interaction with DNA. Acts by binding directly to the C-terminal domain of GyrB, which probably disrupts DNA binding by the gyrase.</text>
</comment>
<keyword evidence="2 3" id="KW-0862">Zinc</keyword>
<dbReference type="AlphaFoldDB" id="A0A8I1MVU8"/>
<feature type="binding site" evidence="3">
    <location>
        <position position="38"/>
    </location>
    <ligand>
        <name>Zn(2+)</name>
        <dbReference type="ChEBI" id="CHEBI:29105"/>
    </ligand>
</feature>
<dbReference type="GO" id="GO:0008270">
    <property type="term" value="F:zinc ion binding"/>
    <property type="evidence" value="ECO:0007669"/>
    <property type="project" value="UniProtKB-UniRule"/>
</dbReference>
<dbReference type="Pfam" id="PF03884">
    <property type="entry name" value="YacG"/>
    <property type="match status" value="1"/>
</dbReference>
<dbReference type="Gene3D" id="3.30.50.10">
    <property type="entry name" value="Erythroid Transcription Factor GATA-1, subunit A"/>
    <property type="match status" value="1"/>
</dbReference>
<feature type="binding site" evidence="3">
    <location>
        <position position="18"/>
    </location>
    <ligand>
        <name>Zn(2+)</name>
        <dbReference type="ChEBI" id="CHEBI:29105"/>
    </ligand>
</feature>
<proteinExistence type="inferred from homology"/>
<dbReference type="EMBL" id="JAFKMR010000013">
    <property type="protein sequence ID" value="MBN8743815.1"/>
    <property type="molecule type" value="Genomic_DNA"/>
</dbReference>
<dbReference type="RefSeq" id="WP_276729054.1">
    <property type="nucleotide sequence ID" value="NZ_JAFKMR010000013.1"/>
</dbReference>
<keyword evidence="1 3" id="KW-0479">Metal-binding</keyword>
<evidence type="ECO:0000313" key="5">
    <source>
        <dbReference type="Proteomes" id="UP000664800"/>
    </source>
</evidence>
<organism evidence="4 5">
    <name type="scientific">Thiomonas arsenitoxydans (strain DSM 22701 / CIP 110005 / 3As)</name>
    <dbReference type="NCBI Taxonomy" id="426114"/>
    <lineage>
        <taxon>Bacteria</taxon>
        <taxon>Pseudomonadati</taxon>
        <taxon>Pseudomonadota</taxon>
        <taxon>Betaproteobacteria</taxon>
        <taxon>Burkholderiales</taxon>
        <taxon>Thiomonas</taxon>
    </lineage>
</organism>
<comment type="subunit">
    <text evidence="3">Interacts with GyrB.</text>
</comment>
<dbReference type="InterPro" id="IPR005584">
    <property type="entry name" value="DNA_gyrase_inhibitor_YacG"/>
</dbReference>
<feature type="binding site" evidence="3">
    <location>
        <position position="15"/>
    </location>
    <ligand>
        <name>Zn(2+)</name>
        <dbReference type="ChEBI" id="CHEBI:29105"/>
    </ligand>
</feature>
<comment type="similarity">
    <text evidence="3">Belongs to the DNA gyrase inhibitor YacG family.</text>
</comment>